<keyword evidence="1" id="KW-1133">Transmembrane helix</keyword>
<dbReference type="InterPro" id="IPR021552">
    <property type="entry name" value="ArsP_2"/>
</dbReference>
<proteinExistence type="predicted"/>
<reference evidence="2" key="1">
    <citation type="submission" date="2020-10" db="EMBL/GenBank/DDBJ databases">
        <authorList>
            <person name="Gilroy R."/>
        </authorList>
    </citation>
    <scope>NUCLEOTIDE SEQUENCE</scope>
    <source>
        <strain evidence="2">CHK33-4379</strain>
    </source>
</reference>
<reference evidence="2" key="2">
    <citation type="journal article" date="2021" name="PeerJ">
        <title>Extensive microbial diversity within the chicken gut microbiome revealed by metagenomics and culture.</title>
        <authorList>
            <person name="Gilroy R."/>
            <person name="Ravi A."/>
            <person name="Getino M."/>
            <person name="Pursley I."/>
            <person name="Horton D.L."/>
            <person name="Alikhan N.F."/>
            <person name="Baker D."/>
            <person name="Gharbi K."/>
            <person name="Hall N."/>
            <person name="Watson M."/>
            <person name="Adriaenssens E.M."/>
            <person name="Foster-Nyarko E."/>
            <person name="Jarju S."/>
            <person name="Secka A."/>
            <person name="Antonio M."/>
            <person name="Oren A."/>
            <person name="Chaudhuri R.R."/>
            <person name="La Ragione R."/>
            <person name="Hildebrand F."/>
            <person name="Pallen M.J."/>
        </authorList>
    </citation>
    <scope>NUCLEOTIDE SEQUENCE</scope>
    <source>
        <strain evidence="2">CHK33-4379</strain>
    </source>
</reference>
<feature type="transmembrane region" description="Helical" evidence="1">
    <location>
        <begin position="50"/>
        <end position="74"/>
    </location>
</feature>
<feature type="transmembrane region" description="Helical" evidence="1">
    <location>
        <begin position="265"/>
        <end position="283"/>
    </location>
</feature>
<dbReference type="Pfam" id="PF11449">
    <property type="entry name" value="ArsP_2"/>
    <property type="match status" value="2"/>
</dbReference>
<comment type="caution">
    <text evidence="2">The sequence shown here is derived from an EMBL/GenBank/DDBJ whole genome shotgun (WGS) entry which is preliminary data.</text>
</comment>
<evidence type="ECO:0000256" key="1">
    <source>
        <dbReference type="SAM" id="Phobius"/>
    </source>
</evidence>
<feature type="transmembrane region" description="Helical" evidence="1">
    <location>
        <begin position="12"/>
        <end position="29"/>
    </location>
</feature>
<feature type="transmembrane region" description="Helical" evidence="1">
    <location>
        <begin position="112"/>
        <end position="131"/>
    </location>
</feature>
<name>A0A9D1GVA5_9FIRM</name>
<feature type="transmembrane region" description="Helical" evidence="1">
    <location>
        <begin position="234"/>
        <end position="253"/>
    </location>
</feature>
<organism evidence="2 3">
    <name type="scientific">Candidatus Faeciplasma pullistercoris</name>
    <dbReference type="NCBI Taxonomy" id="2840800"/>
    <lineage>
        <taxon>Bacteria</taxon>
        <taxon>Bacillati</taxon>
        <taxon>Bacillota</taxon>
        <taxon>Clostridia</taxon>
        <taxon>Eubacteriales</taxon>
        <taxon>Oscillospiraceae</taxon>
        <taxon>Oscillospiraceae incertae sedis</taxon>
        <taxon>Candidatus Faeciplasma</taxon>
    </lineage>
</organism>
<dbReference type="AlphaFoldDB" id="A0A9D1GVA5"/>
<feature type="transmembrane region" description="Helical" evidence="1">
    <location>
        <begin position="80"/>
        <end position="100"/>
    </location>
</feature>
<evidence type="ECO:0000313" key="2">
    <source>
        <dbReference type="EMBL" id="HIT59125.1"/>
    </source>
</evidence>
<feature type="transmembrane region" description="Helical" evidence="1">
    <location>
        <begin position="201"/>
        <end position="222"/>
    </location>
</feature>
<dbReference type="Proteomes" id="UP000824136">
    <property type="component" value="Unassembled WGS sequence"/>
</dbReference>
<keyword evidence="1" id="KW-0472">Membrane</keyword>
<dbReference type="NCBIfam" id="NF037962">
    <property type="entry name" value="arsenic_eff"/>
    <property type="match status" value="1"/>
</dbReference>
<gene>
    <name evidence="2" type="ORF">IAC39_05405</name>
</gene>
<evidence type="ECO:0000313" key="3">
    <source>
        <dbReference type="Proteomes" id="UP000824136"/>
    </source>
</evidence>
<protein>
    <submittedName>
        <fullName evidence="2">Arsenic efflux protein</fullName>
    </submittedName>
</protein>
<dbReference type="EMBL" id="DVLL01000020">
    <property type="protein sequence ID" value="HIT59125.1"/>
    <property type="molecule type" value="Genomic_DNA"/>
</dbReference>
<keyword evidence="1" id="KW-0812">Transmembrane</keyword>
<sequence length="284" mass="30053">MDKVLDIALDALIDTAKMLPFLFAVYILIEALEHKASDRFSRALRKLGPFGSVGGAILGCVPQCGFSVAVSNLYSGRLVSLGTLIAVYVATSDEAIPILLSNPQSASSVLSLIAAKLVIAVVAGLLIDGVIKLAHRKGNLSEKPYADLCENCGCEEHGILYSAIKHTVQIFLFLLVVSFLLGAGIELLGEERLNRVLMTDSVFQPMIAALIGLIPNCAPSVILTNLYMNGSLSFGSVVAGLSTGAGLGLVVLYRTNKRLRDNIAITAVLYLIGAASGMIINLFM</sequence>
<accession>A0A9D1GVA5</accession>
<feature type="transmembrane region" description="Helical" evidence="1">
    <location>
        <begin position="170"/>
        <end position="189"/>
    </location>
</feature>